<sequence length="239" mass="27280">MINPPPRRYMRSDATKLSSADYEDIMQYRNMKSKPLEELRKKFHISTSRLYQIWRGQEIGRVEWNYSAVPLSYLSKNNIDRQDIPAVPAECITVENATPLSAEDIQDIIKAKNSMKRASEAMANKYKISSRRVYQIWRGAHPQIDPKDINRFSEEPGSPQQADPVECNVISGSKVKKFGGKKTKSKSVRISELPVIQTPLASISSKSLNISNEELEAFCEKEDKRGEKITEEMNRILAT</sequence>
<accession>A0A2I1HEF5</accession>
<dbReference type="VEuPathDB" id="FungiDB:FUN_011203"/>
<proteinExistence type="predicted"/>
<reference evidence="1 2" key="1">
    <citation type="submission" date="2015-10" db="EMBL/GenBank/DDBJ databases">
        <title>Genome analyses suggest a sexual origin of heterokaryosis in a supposedly ancient asexual fungus.</title>
        <authorList>
            <person name="Ropars J."/>
            <person name="Sedzielewska K."/>
            <person name="Noel J."/>
            <person name="Charron P."/>
            <person name="Farinelli L."/>
            <person name="Marton T."/>
            <person name="Kruger M."/>
            <person name="Pelin A."/>
            <person name="Brachmann A."/>
            <person name="Corradi N."/>
        </authorList>
    </citation>
    <scope>NUCLEOTIDE SEQUENCE [LARGE SCALE GENOMIC DNA]</scope>
    <source>
        <strain evidence="1 2">A4</strain>
    </source>
</reference>
<gene>
    <name evidence="1" type="ORF">RhiirA4_478199</name>
</gene>
<dbReference type="VEuPathDB" id="FungiDB:RhiirFUN_005340"/>
<evidence type="ECO:0000313" key="2">
    <source>
        <dbReference type="Proteomes" id="UP000234323"/>
    </source>
</evidence>
<dbReference type="VEuPathDB" id="FungiDB:RhiirFUN_000541"/>
<dbReference type="Proteomes" id="UP000234323">
    <property type="component" value="Unassembled WGS sequence"/>
</dbReference>
<dbReference type="EMBL" id="LLXI01002485">
    <property type="protein sequence ID" value="PKY57257.1"/>
    <property type="molecule type" value="Genomic_DNA"/>
</dbReference>
<dbReference type="VEuPathDB" id="FungiDB:RhiirA1_482061"/>
<dbReference type="VEuPathDB" id="FungiDB:RhiirA1_403160"/>
<dbReference type="VEuPathDB" id="FungiDB:FUN_022462"/>
<name>A0A2I1HEF5_9GLOM</name>
<evidence type="ECO:0000313" key="1">
    <source>
        <dbReference type="EMBL" id="PKY57257.1"/>
    </source>
</evidence>
<keyword evidence="2" id="KW-1185">Reference proteome</keyword>
<comment type="caution">
    <text evidence="1">The sequence shown here is derived from an EMBL/GenBank/DDBJ whole genome shotgun (WGS) entry which is preliminary data.</text>
</comment>
<organism evidence="1 2">
    <name type="scientific">Rhizophagus irregularis</name>
    <dbReference type="NCBI Taxonomy" id="588596"/>
    <lineage>
        <taxon>Eukaryota</taxon>
        <taxon>Fungi</taxon>
        <taxon>Fungi incertae sedis</taxon>
        <taxon>Mucoromycota</taxon>
        <taxon>Glomeromycotina</taxon>
        <taxon>Glomeromycetes</taxon>
        <taxon>Glomerales</taxon>
        <taxon>Glomeraceae</taxon>
        <taxon>Rhizophagus</taxon>
    </lineage>
</organism>
<dbReference type="AlphaFoldDB" id="A0A2I1HEF5"/>
<protein>
    <submittedName>
        <fullName evidence="1">Uncharacterized protein</fullName>
    </submittedName>
</protein>